<name>Q3SKS8_THIDA</name>
<organism evidence="3 4">
    <name type="scientific">Thiobacillus denitrificans (strain ATCC 25259 / T1)</name>
    <dbReference type="NCBI Taxonomy" id="292415"/>
    <lineage>
        <taxon>Bacteria</taxon>
        <taxon>Pseudomonadati</taxon>
        <taxon>Pseudomonadota</taxon>
        <taxon>Betaproteobacteria</taxon>
        <taxon>Nitrosomonadales</taxon>
        <taxon>Thiobacillaceae</taxon>
        <taxon>Thiobacillus</taxon>
    </lineage>
</organism>
<evidence type="ECO:0000313" key="3">
    <source>
        <dbReference type="EMBL" id="AAZ96697.1"/>
    </source>
</evidence>
<evidence type="ECO:0000313" key="4">
    <source>
        <dbReference type="Proteomes" id="UP000008291"/>
    </source>
</evidence>
<dbReference type="AlphaFoldDB" id="Q3SKS8"/>
<feature type="domain" description="DUF4142" evidence="2">
    <location>
        <begin position="42"/>
        <end position="176"/>
    </location>
</feature>
<evidence type="ECO:0000259" key="2">
    <source>
        <dbReference type="Pfam" id="PF13628"/>
    </source>
</evidence>
<reference evidence="3 4" key="1">
    <citation type="journal article" date="2006" name="J. Bacteriol.">
        <title>The genome sequence of the obligately chemolithoautotrophic, facultatively anaerobic bacterium Thiobacillus denitrificans.</title>
        <authorList>
            <person name="Beller H.R."/>
            <person name="Chain P.S."/>
            <person name="Letain T.E."/>
            <person name="Chakicherla A."/>
            <person name="Larimer F.W."/>
            <person name="Richardson P.M."/>
            <person name="Coleman M.A."/>
            <person name="Wood A.P."/>
            <person name="Kelly D.P."/>
        </authorList>
    </citation>
    <scope>NUCLEOTIDE SEQUENCE [LARGE SCALE GENOMIC DNA]</scope>
    <source>
        <strain evidence="3 4">ATCC 25259</strain>
    </source>
</reference>
<accession>Q3SKS8</accession>
<dbReference type="EMBL" id="CP000116">
    <property type="protein sequence ID" value="AAZ96697.1"/>
    <property type="molecule type" value="Genomic_DNA"/>
</dbReference>
<feature type="signal peptide" evidence="1">
    <location>
        <begin position="1"/>
        <end position="22"/>
    </location>
</feature>
<feature type="chain" id="PRO_5004229011" description="DUF4142 domain-containing protein" evidence="1">
    <location>
        <begin position="23"/>
        <end position="189"/>
    </location>
</feature>
<keyword evidence="4" id="KW-1185">Reference proteome</keyword>
<keyword evidence="1" id="KW-0732">Signal</keyword>
<dbReference type="InterPro" id="IPR025419">
    <property type="entry name" value="DUF4142"/>
</dbReference>
<gene>
    <name evidence="3" type="ordered locus">Tbd_0744</name>
</gene>
<protein>
    <recommendedName>
        <fullName evidence="2">DUF4142 domain-containing protein</fullName>
    </recommendedName>
</protein>
<dbReference type="Pfam" id="PF13628">
    <property type="entry name" value="DUF4142"/>
    <property type="match status" value="1"/>
</dbReference>
<dbReference type="KEGG" id="tbd:Tbd_0744"/>
<dbReference type="STRING" id="292415.Tbd_0744"/>
<dbReference type="eggNOG" id="COG3652">
    <property type="taxonomic scope" value="Bacteria"/>
</dbReference>
<dbReference type="Gene3D" id="1.20.1260.10">
    <property type="match status" value="1"/>
</dbReference>
<proteinExistence type="predicted"/>
<evidence type="ECO:0000256" key="1">
    <source>
        <dbReference type="SAM" id="SignalP"/>
    </source>
</evidence>
<dbReference type="Proteomes" id="UP000008291">
    <property type="component" value="Chromosome"/>
</dbReference>
<sequence>MRHPLQASLLLAALAVAQPSFAQSAAITVEPGPTRPAAPSKADVQFAVDAAAAGLAEVEVGKIAMKRAASDGVRQFAEVILEDHSRANEKLTAIASQKNISIPKAPNDAARRRLDELQSLAGEAFDRALLSHARDDHQAAIALYSREAESGSDPELRTFASETLPKLQQHLQHVEVLLKAEAEKLSKSP</sequence>
<dbReference type="InterPro" id="IPR012347">
    <property type="entry name" value="Ferritin-like"/>
</dbReference>
<dbReference type="PANTHER" id="PTHR38593:SF1">
    <property type="entry name" value="BLR2558 PROTEIN"/>
    <property type="match status" value="1"/>
</dbReference>
<dbReference type="OrthoDB" id="118677at2"/>
<dbReference type="HOGENOM" id="CLU_079636_5_1_4"/>
<dbReference type="RefSeq" id="WP_011311256.1">
    <property type="nucleotide sequence ID" value="NC_007404.1"/>
</dbReference>
<dbReference type="PANTHER" id="PTHR38593">
    <property type="entry name" value="BLR2558 PROTEIN"/>
    <property type="match status" value="1"/>
</dbReference>